<accession>A0A367KNZ4</accession>
<evidence type="ECO:0000256" key="5">
    <source>
        <dbReference type="PROSITE-ProRule" id="PRU00708"/>
    </source>
</evidence>
<dbReference type="Gene3D" id="1.25.40.10">
    <property type="entry name" value="Tetratricopeptide repeat domain"/>
    <property type="match status" value="2"/>
</dbReference>
<comment type="subunit">
    <text evidence="4">Binds to mitochondrial small subunit 15S rRNA.</text>
</comment>
<dbReference type="STRING" id="4846.A0A367KNZ4"/>
<feature type="domain" description="PROP1-like PPR" evidence="6">
    <location>
        <begin position="129"/>
        <end position="289"/>
    </location>
</feature>
<evidence type="ECO:0000259" key="6">
    <source>
        <dbReference type="Pfam" id="PF17177"/>
    </source>
</evidence>
<dbReference type="Pfam" id="PF13812">
    <property type="entry name" value="PPR_3"/>
    <property type="match status" value="1"/>
</dbReference>
<protein>
    <recommendedName>
        <fullName evidence="6">PROP1-like PPR domain-containing protein</fullName>
    </recommendedName>
</protein>
<keyword evidence="2" id="KW-0677">Repeat</keyword>
<evidence type="ECO:0000256" key="4">
    <source>
        <dbReference type="ARBA" id="ARBA00044511"/>
    </source>
</evidence>
<sequence length="371" mass="42348">MIYREMKHERIRPDLITYGTLIHAEARGGTLKGALDLFEELKKRMKPNRRIVNSLVNMATLATSPSQLDRLLSVIKPYEGQLDTMAYNMLIGGLAQFGRSEQVQEIYDRVFRHEKPDIATFTHLILAYANDNCVDDALEIYQVLREHHHQEKAKVRLDATFYSTLIASLSTVKEDNNERLLAALVLFNDMRSLGIQPSAHTYTAMLHACGQYRDDYVLEHVYGLIKVDLYLDPDIGIYNALMDAYNRTGDGETVLEIWQQLTTSSEVVIDPTTVSIVFDSCGHNGHFDRAISIWRWLQLAGFKLNTNNYTSYIECLCRIPGRAGFDQALEVARSMSRPKHVRPGQPMIDQKTINTLHSFARKKGISDYFIL</sequence>
<dbReference type="PANTHER" id="PTHR47447:SF17">
    <property type="entry name" value="OS12G0638900 PROTEIN"/>
    <property type="match status" value="1"/>
</dbReference>
<name>A0A367KNZ4_RHIST</name>
<reference evidence="7 8" key="1">
    <citation type="journal article" date="2018" name="G3 (Bethesda)">
        <title>Phylogenetic and Phylogenomic Definition of Rhizopus Species.</title>
        <authorList>
            <person name="Gryganskyi A.P."/>
            <person name="Golan J."/>
            <person name="Dolatabadi S."/>
            <person name="Mondo S."/>
            <person name="Robb S."/>
            <person name="Idnurm A."/>
            <person name="Muszewska A."/>
            <person name="Steczkiewicz K."/>
            <person name="Masonjones S."/>
            <person name="Liao H.L."/>
            <person name="Gajdeczka M.T."/>
            <person name="Anike F."/>
            <person name="Vuek A."/>
            <person name="Anishchenko I.M."/>
            <person name="Voigt K."/>
            <person name="de Hoog G.S."/>
            <person name="Smith M.E."/>
            <person name="Heitman J."/>
            <person name="Vilgalys R."/>
            <person name="Stajich J.E."/>
        </authorList>
    </citation>
    <scope>NUCLEOTIDE SEQUENCE [LARGE SCALE GENOMIC DNA]</scope>
    <source>
        <strain evidence="7 8">LSU 92-RS-03</strain>
    </source>
</reference>
<dbReference type="AlphaFoldDB" id="A0A367KNZ4"/>
<comment type="function">
    <text evidence="3">Regulates mitochondrial small subunit maturation by controlling 15S rRNA 5'-end processing. Localizes to the 5' precursor of the 15S rRNA in a position that is subsequently occupied by mS47 in the mature yeast mtSSU. Uses structure and sequence-specific RNA recognition, binding to a single-stranded region of the precursor and specifically recognizing bases -6 to -1. The exchange of Ccm1 for mS47 is coupled to the irreversible removal of precursor rRNA that is accompanied by conformational changes of the mitoribosomal proteins uS5m and mS26. These conformational changes signal completion of 5'-end rRNA processing through protection of the mature 5'-end of the 15S rRNA and stabilization of mS47. The removal of the 5' precursor together with the dissociation of Ccm1 may be catalyzed by the 5'-3' exoribonuclease Pet127. Involved in the specific removal of group I introns in mitochondrial encoded transcripts.</text>
</comment>
<feature type="repeat" description="PPR" evidence="5">
    <location>
        <begin position="14"/>
        <end position="44"/>
    </location>
</feature>
<dbReference type="Proteomes" id="UP000253551">
    <property type="component" value="Unassembled WGS sequence"/>
</dbReference>
<gene>
    <name evidence="7" type="ORF">CU098_012654</name>
</gene>
<dbReference type="OrthoDB" id="185373at2759"/>
<dbReference type="PANTHER" id="PTHR47447">
    <property type="entry name" value="OS03G0856100 PROTEIN"/>
    <property type="match status" value="1"/>
</dbReference>
<dbReference type="Pfam" id="PF01535">
    <property type="entry name" value="PPR"/>
    <property type="match status" value="1"/>
</dbReference>
<dbReference type="InterPro" id="IPR002885">
    <property type="entry name" value="PPR_rpt"/>
</dbReference>
<dbReference type="NCBIfam" id="TIGR00756">
    <property type="entry name" value="PPR"/>
    <property type="match status" value="1"/>
</dbReference>
<keyword evidence="8" id="KW-1185">Reference proteome</keyword>
<comment type="similarity">
    <text evidence="1">Belongs to the CCM1 family.</text>
</comment>
<organism evidence="7 8">
    <name type="scientific">Rhizopus stolonifer</name>
    <name type="common">Rhizopus nigricans</name>
    <dbReference type="NCBI Taxonomy" id="4846"/>
    <lineage>
        <taxon>Eukaryota</taxon>
        <taxon>Fungi</taxon>
        <taxon>Fungi incertae sedis</taxon>
        <taxon>Mucoromycota</taxon>
        <taxon>Mucoromycotina</taxon>
        <taxon>Mucoromycetes</taxon>
        <taxon>Mucorales</taxon>
        <taxon>Mucorineae</taxon>
        <taxon>Rhizopodaceae</taxon>
        <taxon>Rhizopus</taxon>
    </lineage>
</organism>
<evidence type="ECO:0000256" key="2">
    <source>
        <dbReference type="ARBA" id="ARBA00022737"/>
    </source>
</evidence>
<dbReference type="EMBL" id="PJQM01000853">
    <property type="protein sequence ID" value="RCI03908.1"/>
    <property type="molecule type" value="Genomic_DNA"/>
</dbReference>
<evidence type="ECO:0000313" key="8">
    <source>
        <dbReference type="Proteomes" id="UP000253551"/>
    </source>
</evidence>
<dbReference type="InterPro" id="IPR033443">
    <property type="entry name" value="PROP1-like_PPR_dom"/>
</dbReference>
<feature type="repeat" description="PPR" evidence="5">
    <location>
        <begin position="270"/>
        <end position="304"/>
    </location>
</feature>
<dbReference type="InterPro" id="IPR011990">
    <property type="entry name" value="TPR-like_helical_dom_sf"/>
</dbReference>
<comment type="caution">
    <text evidence="7">The sequence shown here is derived from an EMBL/GenBank/DDBJ whole genome shotgun (WGS) entry which is preliminary data.</text>
</comment>
<evidence type="ECO:0000256" key="1">
    <source>
        <dbReference type="ARBA" id="ARBA00006192"/>
    </source>
</evidence>
<dbReference type="Pfam" id="PF17177">
    <property type="entry name" value="PPR_long"/>
    <property type="match status" value="1"/>
</dbReference>
<proteinExistence type="inferred from homology"/>
<evidence type="ECO:0000313" key="7">
    <source>
        <dbReference type="EMBL" id="RCI03908.1"/>
    </source>
</evidence>
<evidence type="ECO:0000256" key="3">
    <source>
        <dbReference type="ARBA" id="ARBA00044493"/>
    </source>
</evidence>
<dbReference type="PROSITE" id="PS51375">
    <property type="entry name" value="PPR"/>
    <property type="match status" value="2"/>
</dbReference>